<reference evidence="8" key="1">
    <citation type="submission" date="2020-09" db="EMBL/GenBank/DDBJ databases">
        <title>Desulfogranum mesoprofundum gen. nov., sp. nov., a novel mesophilic, sulfate-reducing chemolithoautotroph isolated from a deep-sea hydrothermal vent chimney in the Suiyo Seamount.</title>
        <authorList>
            <person name="Hashimoto Y."/>
            <person name="Nakagawa S."/>
        </authorList>
    </citation>
    <scope>NUCLEOTIDE SEQUENCE</scope>
    <source>
        <strain evidence="8">KT2</strain>
    </source>
</reference>
<evidence type="ECO:0000256" key="2">
    <source>
        <dbReference type="ARBA" id="ARBA00022448"/>
    </source>
</evidence>
<evidence type="ECO:0000259" key="7">
    <source>
        <dbReference type="PROSITE" id="PS50905"/>
    </source>
</evidence>
<dbReference type="InterPro" id="IPR052364">
    <property type="entry name" value="Rubrerythrin"/>
</dbReference>
<organism evidence="8 9">
    <name type="scientific">Desulfomarina profundi</name>
    <dbReference type="NCBI Taxonomy" id="2772557"/>
    <lineage>
        <taxon>Bacteria</taxon>
        <taxon>Pseudomonadati</taxon>
        <taxon>Thermodesulfobacteriota</taxon>
        <taxon>Desulfobulbia</taxon>
        <taxon>Desulfobulbales</taxon>
        <taxon>Desulfobulbaceae</taxon>
        <taxon>Desulfomarina</taxon>
    </lineage>
</organism>
<dbReference type="Proteomes" id="UP000826725">
    <property type="component" value="Chromosome"/>
</dbReference>
<comment type="cofactor">
    <cofactor evidence="1">
        <name>Fe(3+)</name>
        <dbReference type="ChEBI" id="CHEBI:29034"/>
    </cofactor>
</comment>
<dbReference type="InterPro" id="IPR024934">
    <property type="entry name" value="Rubredoxin-like_dom"/>
</dbReference>
<accession>A0A8D5FI15</accession>
<keyword evidence="3" id="KW-0479">Metal-binding</keyword>
<dbReference type="NCBIfam" id="NF045767">
    <property type="entry name" value="RuberyRbr"/>
    <property type="match status" value="1"/>
</dbReference>
<keyword evidence="5" id="KW-0408">Iron</keyword>
<dbReference type="InterPro" id="IPR048574">
    <property type="entry name" value="RUBY_RBDX"/>
</dbReference>
<dbReference type="InterPro" id="IPR009040">
    <property type="entry name" value="Ferritin-like_diiron"/>
</dbReference>
<dbReference type="EMBL" id="AP024086">
    <property type="protein sequence ID" value="BCL61075.1"/>
    <property type="molecule type" value="Genomic_DNA"/>
</dbReference>
<keyword evidence="9" id="KW-1185">Reference proteome</keyword>
<evidence type="ECO:0000313" key="9">
    <source>
        <dbReference type="Proteomes" id="UP000826725"/>
    </source>
</evidence>
<dbReference type="CDD" id="cd01041">
    <property type="entry name" value="Rubrerythrin"/>
    <property type="match status" value="1"/>
</dbReference>
<evidence type="ECO:0000256" key="5">
    <source>
        <dbReference type="ARBA" id="ARBA00023004"/>
    </source>
</evidence>
<keyword evidence="2" id="KW-0813">Transport</keyword>
<evidence type="ECO:0000256" key="1">
    <source>
        <dbReference type="ARBA" id="ARBA00001965"/>
    </source>
</evidence>
<gene>
    <name evidence="8" type="ORF">DGMP_17680</name>
</gene>
<dbReference type="InterPro" id="IPR003251">
    <property type="entry name" value="Rr_diiron-bd_dom"/>
</dbReference>
<dbReference type="PANTHER" id="PTHR43865">
    <property type="entry name" value="RUBRERYTHRIN-RELATED"/>
    <property type="match status" value="1"/>
</dbReference>
<evidence type="ECO:0000313" key="8">
    <source>
        <dbReference type="EMBL" id="BCL61075.1"/>
    </source>
</evidence>
<dbReference type="GO" id="GO:0016491">
    <property type="term" value="F:oxidoreductase activity"/>
    <property type="evidence" value="ECO:0007669"/>
    <property type="project" value="InterPro"/>
</dbReference>
<evidence type="ECO:0000256" key="3">
    <source>
        <dbReference type="ARBA" id="ARBA00022723"/>
    </source>
</evidence>
<sequence>MVSFRESRTAHNLLLSYSAEAQARTRYNFFAIRAREEQHAQIAKIFDETAAQEFEHALRFFKFFNGGEMEISGIFPAGVISDTGSNLLSSAELELYVHDKMYGVFAVVAEEEGFKRAADTFHAINVAEKHHEIMFRELADNLAANSAYIRPESVMWKCLNCGYLHEGEQPPDKCPACVKPAGFFEIFIKNW</sequence>
<dbReference type="CDD" id="cd00729">
    <property type="entry name" value="rubredoxin_SM"/>
    <property type="match status" value="1"/>
</dbReference>
<dbReference type="AlphaFoldDB" id="A0A8D5FI15"/>
<dbReference type="PROSITE" id="PS50905">
    <property type="entry name" value="FERRITIN_LIKE"/>
    <property type="match status" value="1"/>
</dbReference>
<dbReference type="Pfam" id="PF02915">
    <property type="entry name" value="Rubrerythrin"/>
    <property type="match status" value="1"/>
</dbReference>
<feature type="domain" description="Rubredoxin-like" evidence="6">
    <location>
        <begin position="153"/>
        <end position="187"/>
    </location>
</feature>
<dbReference type="RefSeq" id="WP_228857132.1">
    <property type="nucleotide sequence ID" value="NZ_AP024086.1"/>
</dbReference>
<evidence type="ECO:0000256" key="4">
    <source>
        <dbReference type="ARBA" id="ARBA00022982"/>
    </source>
</evidence>
<dbReference type="PANTHER" id="PTHR43865:SF1">
    <property type="entry name" value="RUBRERYTHRIN-RELATED"/>
    <property type="match status" value="1"/>
</dbReference>
<dbReference type="Pfam" id="PF21349">
    <property type="entry name" value="RUBY_RBDX"/>
    <property type="match status" value="1"/>
</dbReference>
<protein>
    <submittedName>
        <fullName evidence="8">Rubrerythrin</fullName>
    </submittedName>
</protein>
<dbReference type="KEGG" id="dbk:DGMP_17680"/>
<dbReference type="GO" id="GO:0005506">
    <property type="term" value="F:iron ion binding"/>
    <property type="evidence" value="ECO:0007669"/>
    <property type="project" value="InterPro"/>
</dbReference>
<dbReference type="PROSITE" id="PS50903">
    <property type="entry name" value="RUBREDOXIN_LIKE"/>
    <property type="match status" value="1"/>
</dbReference>
<evidence type="ECO:0000259" key="6">
    <source>
        <dbReference type="PROSITE" id="PS50903"/>
    </source>
</evidence>
<feature type="domain" description="Ferritin-like diiron" evidence="7">
    <location>
        <begin position="3"/>
        <end position="146"/>
    </location>
</feature>
<name>A0A8D5FI15_9BACT</name>
<proteinExistence type="predicted"/>
<keyword evidence="4" id="KW-0249">Electron transport</keyword>